<keyword evidence="1" id="KW-0472">Membrane</keyword>
<dbReference type="RefSeq" id="WP_146848445.1">
    <property type="nucleotide sequence ID" value="NZ_BKAG01000001.1"/>
</dbReference>
<dbReference type="Proteomes" id="UP000321577">
    <property type="component" value="Unassembled WGS sequence"/>
</dbReference>
<sequence length="78" mass="8793">MTSGALFADISGWGFVFLCLLSGRWGWLVALLWGLIVWQLRHSRHLAAAWAMLIFLPRGMFSAIMSTIYLMFVVGSSR</sequence>
<gene>
    <name evidence="2" type="ORF">BGE01nite_02700</name>
</gene>
<name>A0A512M2L3_9BACT</name>
<dbReference type="AlphaFoldDB" id="A0A512M2L3"/>
<reference evidence="2 3" key="1">
    <citation type="submission" date="2019-07" db="EMBL/GenBank/DDBJ databases">
        <title>Whole genome shotgun sequence of Brevifollis gellanilyticus NBRC 108608.</title>
        <authorList>
            <person name="Hosoyama A."/>
            <person name="Uohara A."/>
            <person name="Ohji S."/>
            <person name="Ichikawa N."/>
        </authorList>
    </citation>
    <scope>NUCLEOTIDE SEQUENCE [LARGE SCALE GENOMIC DNA]</scope>
    <source>
        <strain evidence="2 3">NBRC 108608</strain>
    </source>
</reference>
<keyword evidence="1" id="KW-1133">Transmembrane helix</keyword>
<comment type="caution">
    <text evidence="2">The sequence shown here is derived from an EMBL/GenBank/DDBJ whole genome shotgun (WGS) entry which is preliminary data.</text>
</comment>
<protein>
    <submittedName>
        <fullName evidence="2">Uncharacterized protein</fullName>
    </submittedName>
</protein>
<evidence type="ECO:0000313" key="2">
    <source>
        <dbReference type="EMBL" id="GEP40979.1"/>
    </source>
</evidence>
<keyword evidence="3" id="KW-1185">Reference proteome</keyword>
<organism evidence="2 3">
    <name type="scientific">Brevifollis gellanilyticus</name>
    <dbReference type="NCBI Taxonomy" id="748831"/>
    <lineage>
        <taxon>Bacteria</taxon>
        <taxon>Pseudomonadati</taxon>
        <taxon>Verrucomicrobiota</taxon>
        <taxon>Verrucomicrobiia</taxon>
        <taxon>Verrucomicrobiales</taxon>
        <taxon>Verrucomicrobiaceae</taxon>
    </lineage>
</organism>
<feature type="transmembrane region" description="Helical" evidence="1">
    <location>
        <begin position="12"/>
        <end position="38"/>
    </location>
</feature>
<keyword evidence="1" id="KW-0812">Transmembrane</keyword>
<evidence type="ECO:0000313" key="3">
    <source>
        <dbReference type="Proteomes" id="UP000321577"/>
    </source>
</evidence>
<dbReference type="EMBL" id="BKAG01000001">
    <property type="protein sequence ID" value="GEP40979.1"/>
    <property type="molecule type" value="Genomic_DNA"/>
</dbReference>
<accession>A0A512M2L3</accession>
<feature type="transmembrane region" description="Helical" evidence="1">
    <location>
        <begin position="50"/>
        <end position="72"/>
    </location>
</feature>
<proteinExistence type="predicted"/>
<evidence type="ECO:0000256" key="1">
    <source>
        <dbReference type="SAM" id="Phobius"/>
    </source>
</evidence>